<keyword evidence="1" id="KW-0472">Membrane</keyword>
<dbReference type="AlphaFoldDB" id="A0A0B7G071"/>
<feature type="transmembrane region" description="Helical" evidence="1">
    <location>
        <begin position="643"/>
        <end position="664"/>
    </location>
</feature>
<keyword evidence="5" id="KW-1185">Reference proteome</keyword>
<sequence length="666" mass="71207">MARLWTTVLVAAAASISNAAITVYRVGDHGAYATTTTSAASSSFTGTAAYDPTVLTPPAPPTQLNRDFVVLLNQGEPQGASIPIPGSYLGFSIELSVANRVIGRNSSVLSVPFLNHIVNVANRAGTVRIRVGGNTQERAVLRPEGFPGGEMLIKTQEGNTTTLTPHVEFAPDLIKMLANVAGLINTEVFLGLNFMEITDPSNQVAFAAMAEEMLGSNLHGIALGNEPDLYERPGHMKRPNPYNFDQYMNEWASVSSALATNPAYTNRQILMGPSTCCAASNPRWNNMALADAGYLQRFANELKVVTVQRYPRNNCQINGAEDPQLLFASYLSHELLSQHAEEYADFSRIVQAAGKPLYMFETNTAACGGFPGISDSFGAGLWAVDWALKLAATNFSSTLLHVGGQNDYYNPFTPPPTNQSAFRQWTTGSVYYTALITAEIFGKSGKSRIMDLSANNGENLTPGYVVYEDGQPTRVLLINYVDDPSGGHDITARIQIGGEGTQQPVANPPQVRVKYFEAPSVSFKGNMTWAGQTLGNHFESDGRLKGEEVIHTIQCDAATNQCAIPLKAPSLALVFLTDAALQNSSPQEGATASFETTYQTRVRHTATIDQAVLSTSNGRGGGTGHRIGSTSFGSIGNGVAANLSVPGTSLLAGLIVGIMMVLNYGR</sequence>
<dbReference type="InterPro" id="IPR052974">
    <property type="entry name" value="GH79_Enzymes"/>
</dbReference>
<name>A0A0B7G071_THACB</name>
<keyword evidence="1" id="KW-0812">Transmembrane</keyword>
<dbReference type="InterPro" id="IPR017853">
    <property type="entry name" value="GH"/>
</dbReference>
<organism evidence="4 5">
    <name type="scientific">Thanatephorus cucumeris (strain AG1-IB / isolate 7/3/14)</name>
    <name type="common">Lettuce bottom rot fungus</name>
    <name type="synonym">Rhizoctonia solani</name>
    <dbReference type="NCBI Taxonomy" id="1108050"/>
    <lineage>
        <taxon>Eukaryota</taxon>
        <taxon>Fungi</taxon>
        <taxon>Dikarya</taxon>
        <taxon>Basidiomycota</taxon>
        <taxon>Agaricomycotina</taxon>
        <taxon>Agaricomycetes</taxon>
        <taxon>Cantharellales</taxon>
        <taxon>Ceratobasidiaceae</taxon>
        <taxon>Rhizoctonia</taxon>
        <taxon>Rhizoctonia solani AG-1</taxon>
    </lineage>
</organism>
<keyword evidence="2" id="KW-0732">Signal</keyword>
<dbReference type="Gene3D" id="3.20.20.80">
    <property type="entry name" value="Glycosidases"/>
    <property type="match status" value="1"/>
</dbReference>
<dbReference type="PANTHER" id="PTHR36183">
    <property type="entry name" value="BETA-GLUCURONIDASE"/>
    <property type="match status" value="1"/>
</dbReference>
<evidence type="ECO:0000256" key="1">
    <source>
        <dbReference type="SAM" id="Phobius"/>
    </source>
</evidence>
<proteinExistence type="predicted"/>
<dbReference type="Pfam" id="PF16862">
    <property type="entry name" value="Glyco_hydro_79C"/>
    <property type="match status" value="1"/>
</dbReference>
<dbReference type="SUPFAM" id="SSF51445">
    <property type="entry name" value="(Trans)glycosidases"/>
    <property type="match status" value="1"/>
</dbReference>
<dbReference type="Proteomes" id="UP000059188">
    <property type="component" value="Unassembled WGS sequence"/>
</dbReference>
<protein>
    <recommendedName>
        <fullName evidence="3">Beta-glucuronidase C-terminal domain-containing protein</fullName>
    </recommendedName>
</protein>
<dbReference type="InterPro" id="IPR031728">
    <property type="entry name" value="GlcAase_C"/>
</dbReference>
<reference evidence="4 5" key="1">
    <citation type="submission" date="2014-11" db="EMBL/GenBank/DDBJ databases">
        <authorList>
            <person name="Wibberg Daniel"/>
        </authorList>
    </citation>
    <scope>NUCLEOTIDE SEQUENCE [LARGE SCALE GENOMIC DNA]</scope>
    <source>
        <strain evidence="4">Rhizoctonia solani AG1-IB 7/3/14</strain>
    </source>
</reference>
<gene>
    <name evidence="4" type="ORF">RSOLAG1IB_10858</name>
</gene>
<dbReference type="STRING" id="1108050.A0A0B7G071"/>
<evidence type="ECO:0000259" key="3">
    <source>
        <dbReference type="Pfam" id="PF16862"/>
    </source>
</evidence>
<dbReference type="EMBL" id="LN679185">
    <property type="protein sequence ID" value="CEL63561.1"/>
    <property type="molecule type" value="Genomic_DNA"/>
</dbReference>
<accession>A0A0B7G071</accession>
<dbReference type="PANTHER" id="PTHR36183:SF2">
    <property type="entry name" value="BETA-GLUCURONIDASE C-TERMINAL DOMAIN-CONTAINING PROTEIN"/>
    <property type="match status" value="1"/>
</dbReference>
<evidence type="ECO:0000256" key="2">
    <source>
        <dbReference type="SAM" id="SignalP"/>
    </source>
</evidence>
<keyword evidence="1" id="KW-1133">Transmembrane helix</keyword>
<evidence type="ECO:0000313" key="4">
    <source>
        <dbReference type="EMBL" id="CEL63561.1"/>
    </source>
</evidence>
<feature type="domain" description="Beta-glucuronidase C-terminal" evidence="3">
    <location>
        <begin position="463"/>
        <end position="573"/>
    </location>
</feature>
<feature type="chain" id="PRO_5002127892" description="Beta-glucuronidase C-terminal domain-containing protein" evidence="2">
    <location>
        <begin position="20"/>
        <end position="666"/>
    </location>
</feature>
<feature type="signal peptide" evidence="2">
    <location>
        <begin position="1"/>
        <end position="19"/>
    </location>
</feature>
<evidence type="ECO:0000313" key="5">
    <source>
        <dbReference type="Proteomes" id="UP000059188"/>
    </source>
</evidence>
<dbReference type="OrthoDB" id="2796951at2759"/>